<reference evidence="14 16" key="3">
    <citation type="submission" date="2020-12" db="EMBL/GenBank/DDBJ databases">
        <title>Enhanced detection system for hospital associated transmission using whole genome sequencing surveillance.</title>
        <authorList>
            <person name="Harrison L.H."/>
            <person name="Van Tyne D."/>
            <person name="Marsh J.W."/>
            <person name="Griffith M.P."/>
            <person name="Snyder D.J."/>
            <person name="Cooper V.S."/>
            <person name="Mustapha M."/>
        </authorList>
    </citation>
    <scope>NUCLEOTIDE SEQUENCE [LARGE SCALE GENOMIC DNA]</scope>
    <source>
        <strain evidence="14 16">PR00195</strain>
    </source>
</reference>
<dbReference type="InterPro" id="IPR000277">
    <property type="entry name" value="Cys/Met-Metab_PyrdxlP-dep_enz"/>
</dbReference>
<dbReference type="Gene3D" id="3.40.640.10">
    <property type="entry name" value="Type I PLP-dependent aspartate aminotransferase-like (Major domain)"/>
    <property type="match status" value="1"/>
</dbReference>
<dbReference type="PANTHER" id="PTHR11808">
    <property type="entry name" value="TRANS-SULFURATION ENZYME FAMILY MEMBER"/>
    <property type="match status" value="1"/>
</dbReference>
<dbReference type="PIRSF" id="PIRSF001434">
    <property type="entry name" value="CGS"/>
    <property type="match status" value="1"/>
</dbReference>
<dbReference type="GO" id="GO:0005737">
    <property type="term" value="C:cytoplasm"/>
    <property type="evidence" value="ECO:0007669"/>
    <property type="project" value="TreeGrafter"/>
</dbReference>
<reference evidence="15" key="1">
    <citation type="submission" date="2015-06" db="EMBL/GenBank/DDBJ databases">
        <authorList>
            <person name="Urmite Genomes"/>
        </authorList>
    </citation>
    <scope>NUCLEOTIDE SEQUENCE [LARGE SCALE GENOMIC DNA]</scope>
    <source>
        <strain evidence="15">CSUR P1867</strain>
    </source>
</reference>
<evidence type="ECO:0000313" key="15">
    <source>
        <dbReference type="Proteomes" id="UP000183920"/>
    </source>
</evidence>
<organism evidence="13 15">
    <name type="scientific">Proteus penneri</name>
    <dbReference type="NCBI Taxonomy" id="102862"/>
    <lineage>
        <taxon>Bacteria</taxon>
        <taxon>Pseudomonadati</taxon>
        <taxon>Pseudomonadota</taxon>
        <taxon>Gammaproteobacteria</taxon>
        <taxon>Enterobacterales</taxon>
        <taxon>Morganellaceae</taxon>
        <taxon>Proteus</taxon>
    </lineage>
</organism>
<evidence type="ECO:0000313" key="13">
    <source>
        <dbReference type="EMBL" id="CRL65416.1"/>
    </source>
</evidence>
<dbReference type="NCBIfam" id="TIGR01328">
    <property type="entry name" value="met_gam_lyase"/>
    <property type="match status" value="1"/>
</dbReference>
<name>A0A0G4QIE9_9GAMM</name>
<accession>A0A0G4QIE9</accession>
<dbReference type="Proteomes" id="UP000619976">
    <property type="component" value="Unassembled WGS sequence"/>
</dbReference>
<gene>
    <name evidence="13" type="primary">mdeA_3</name>
    <name evidence="13" type="ORF">BN1804_03496</name>
    <name evidence="14" type="ORF">JFQ69_06885</name>
</gene>
<evidence type="ECO:0000256" key="5">
    <source>
        <dbReference type="ARBA" id="ARBA00022898"/>
    </source>
</evidence>
<evidence type="ECO:0000256" key="10">
    <source>
        <dbReference type="ARBA" id="ARBA00078333"/>
    </source>
</evidence>
<dbReference type="SUPFAM" id="SSF53383">
    <property type="entry name" value="PLP-dependent transferases"/>
    <property type="match status" value="1"/>
</dbReference>
<comment type="similarity">
    <text evidence="2">Belongs to the trans-sulfuration enzymes family. L-methionine gamma-lyase subfamily.</text>
</comment>
<dbReference type="AlphaFoldDB" id="A0A0G4QIE9"/>
<evidence type="ECO:0000256" key="3">
    <source>
        <dbReference type="ARBA" id="ARBA00012222"/>
    </source>
</evidence>
<dbReference type="PANTHER" id="PTHR11808:SF80">
    <property type="entry name" value="CYSTATHIONINE GAMMA-LYASE"/>
    <property type="match status" value="1"/>
</dbReference>
<dbReference type="EMBL" id="CVRY01000008">
    <property type="protein sequence ID" value="CRL65416.1"/>
    <property type="molecule type" value="Genomic_DNA"/>
</dbReference>
<dbReference type="InterPro" id="IPR015424">
    <property type="entry name" value="PyrdxlP-dep_Trfase"/>
</dbReference>
<accession>A0A379EPW6</accession>
<evidence type="ECO:0000256" key="8">
    <source>
        <dbReference type="ARBA" id="ARBA00050802"/>
    </source>
</evidence>
<evidence type="ECO:0000256" key="1">
    <source>
        <dbReference type="ARBA" id="ARBA00001933"/>
    </source>
</evidence>
<dbReference type="RefSeq" id="WP_072065151.1">
    <property type="nucleotide sequence ID" value="NZ_CAXOKJ010000010.1"/>
</dbReference>
<reference evidence="13" key="2">
    <citation type="submission" date="2015-06" db="EMBL/GenBank/DDBJ databases">
        <authorList>
            <person name="Urmite Genomes Urmite Genomes"/>
        </authorList>
    </citation>
    <scope>NUCLEOTIDE SEQUENCE [LARGE SCALE GENOMIC DNA]</scope>
    <source>
        <strain evidence="13">CSUR P1867</strain>
    </source>
</reference>
<comment type="catalytic activity">
    <reaction evidence="8">
        <text>L-homocysteine + H2O = 2-oxobutanoate + hydrogen sulfide + NH4(+) + H(+)</text>
        <dbReference type="Rhea" id="RHEA:14501"/>
        <dbReference type="ChEBI" id="CHEBI:15377"/>
        <dbReference type="ChEBI" id="CHEBI:15378"/>
        <dbReference type="ChEBI" id="CHEBI:16763"/>
        <dbReference type="ChEBI" id="CHEBI:28938"/>
        <dbReference type="ChEBI" id="CHEBI:29919"/>
        <dbReference type="ChEBI" id="CHEBI:58199"/>
        <dbReference type="EC" id="4.4.1.2"/>
    </reaction>
</comment>
<evidence type="ECO:0000256" key="6">
    <source>
        <dbReference type="ARBA" id="ARBA00023239"/>
    </source>
</evidence>
<evidence type="ECO:0000313" key="16">
    <source>
        <dbReference type="Proteomes" id="UP000619976"/>
    </source>
</evidence>
<dbReference type="Gene3D" id="3.90.1150.10">
    <property type="entry name" value="Aspartate Aminotransferase, domain 1"/>
    <property type="match status" value="1"/>
</dbReference>
<dbReference type="InterPro" id="IPR015422">
    <property type="entry name" value="PyrdxlP-dep_Trfase_small"/>
</dbReference>
<comment type="subunit">
    <text evidence="9">Homotetramer; dimer of active dimers.</text>
</comment>
<proteinExistence type="inferred from homology"/>
<evidence type="ECO:0000256" key="12">
    <source>
        <dbReference type="RuleBase" id="RU362118"/>
    </source>
</evidence>
<dbReference type="EMBL" id="JAEKCB010000002">
    <property type="protein sequence ID" value="MBJ2117385.1"/>
    <property type="molecule type" value="Genomic_DNA"/>
</dbReference>
<sequence length="393" mass="43327">MRQSSKHFNTQAIHYGYSPLDSQGALVPPIFQTSTFVFPTAQYGADCFAGKEKGHFYSRISNPTLDLLEKRLAQLEKGEAAIVFSSGMGAITSSCWSLLKPDDELIADMTLYGCTFTFFNHGLAKFGVKIKHVDLTNLEKLKEAITEKTKLIFFETPANPNMRVSDIAKISEIAHQHNILVMVDSTYCSPYLQQPLGLGADIVVHSMTKYLSGHGDVTAGAIITTHELADKIRVEGLKDMTGACLSPHDASLILRGIKTLGIRMEQICENAQRIAQYLEDNPKVETIYYPGLASFPQYELAKRQMRLAGGMIAIELKGGIKAGREFLNRLNLFSRAVSLGDCESLAQHPATMTHATYSAEERQRHGISDGLIRLSIGLEDVEDLIADLKQALV</sequence>
<comment type="cofactor">
    <cofactor evidence="1 12">
        <name>pyridoxal 5'-phosphate</name>
        <dbReference type="ChEBI" id="CHEBI:597326"/>
    </cofactor>
</comment>
<dbReference type="InterPro" id="IPR006237">
    <property type="entry name" value="L-Met_gamma_lys"/>
</dbReference>
<keyword evidence="6 13" id="KW-0456">Lyase</keyword>
<evidence type="ECO:0000313" key="14">
    <source>
        <dbReference type="EMBL" id="MBJ2117385.1"/>
    </source>
</evidence>
<evidence type="ECO:0000256" key="9">
    <source>
        <dbReference type="ARBA" id="ARBA00064130"/>
    </source>
</evidence>
<evidence type="ECO:0000256" key="2">
    <source>
        <dbReference type="ARBA" id="ARBA00008667"/>
    </source>
</evidence>
<evidence type="ECO:0000256" key="7">
    <source>
        <dbReference type="ARBA" id="ARBA00049180"/>
    </source>
</evidence>
<feature type="modified residue" description="N6-(pyridoxal phosphate)lysine" evidence="11">
    <location>
        <position position="209"/>
    </location>
</feature>
<dbReference type="GO" id="GO:0047982">
    <property type="term" value="F:homocysteine desulfhydrase activity"/>
    <property type="evidence" value="ECO:0007669"/>
    <property type="project" value="UniProtKB-EC"/>
</dbReference>
<dbReference type="EC" id="4.4.1.11" evidence="3"/>
<dbReference type="Pfam" id="PF01053">
    <property type="entry name" value="Cys_Met_Meta_PP"/>
    <property type="match status" value="1"/>
</dbReference>
<evidence type="ECO:0000256" key="11">
    <source>
        <dbReference type="PIRSR" id="PIRSR001434-2"/>
    </source>
</evidence>
<keyword evidence="5 11" id="KW-0663">Pyridoxal phosphate</keyword>
<dbReference type="FunFam" id="3.40.640.10:FF:000046">
    <property type="entry name" value="Cystathionine gamma-lyase"/>
    <property type="match status" value="1"/>
</dbReference>
<dbReference type="InterPro" id="IPR015421">
    <property type="entry name" value="PyrdxlP-dep_Trfase_major"/>
</dbReference>
<dbReference type="CDD" id="cd00614">
    <property type="entry name" value="CGS_like"/>
    <property type="match status" value="1"/>
</dbReference>
<dbReference type="GO" id="GO:0019346">
    <property type="term" value="P:transsulfuration"/>
    <property type="evidence" value="ECO:0007669"/>
    <property type="project" value="InterPro"/>
</dbReference>
<dbReference type="FunFam" id="3.90.1150.10:FF:000008">
    <property type="entry name" value="Cystathionine gamma-synthase"/>
    <property type="match status" value="1"/>
</dbReference>
<protein>
    <recommendedName>
        <fullName evidence="4">L-methionine gamma-lyase</fullName>
        <ecNumber evidence="3">4.4.1.11</ecNumber>
    </recommendedName>
    <alternativeName>
        <fullName evidence="10">L-methionine-alpha-deamino-gamma-mercaptomethane-lyase</fullName>
    </alternativeName>
</protein>
<keyword evidence="16" id="KW-1185">Reference proteome</keyword>
<dbReference type="GO" id="GO:0030170">
    <property type="term" value="F:pyridoxal phosphate binding"/>
    <property type="evidence" value="ECO:0007669"/>
    <property type="project" value="InterPro"/>
</dbReference>
<dbReference type="NCBIfam" id="NF005695">
    <property type="entry name" value="PRK07503.1"/>
    <property type="match status" value="1"/>
</dbReference>
<evidence type="ECO:0000256" key="4">
    <source>
        <dbReference type="ARBA" id="ARBA00019040"/>
    </source>
</evidence>
<comment type="catalytic activity">
    <reaction evidence="7">
        <text>L-methionine + H2O = methanethiol + 2-oxobutanoate + NH4(+)</text>
        <dbReference type="Rhea" id="RHEA:23800"/>
        <dbReference type="ChEBI" id="CHEBI:15377"/>
        <dbReference type="ChEBI" id="CHEBI:16007"/>
        <dbReference type="ChEBI" id="CHEBI:16763"/>
        <dbReference type="ChEBI" id="CHEBI:28938"/>
        <dbReference type="ChEBI" id="CHEBI:57844"/>
        <dbReference type="EC" id="4.4.1.11"/>
    </reaction>
</comment>
<dbReference type="Proteomes" id="UP000183920">
    <property type="component" value="Unassembled WGS sequence"/>
</dbReference>
<dbReference type="GO" id="GO:0018826">
    <property type="term" value="F:methionine gamma-lyase activity"/>
    <property type="evidence" value="ECO:0007669"/>
    <property type="project" value="UniProtKB-EC"/>
</dbReference>